<protein>
    <recommendedName>
        <fullName evidence="9">L,D-TPase catalytic domain-containing protein</fullName>
    </recommendedName>
</protein>
<dbReference type="Pfam" id="PF01471">
    <property type="entry name" value="PG_binding_1"/>
    <property type="match status" value="1"/>
</dbReference>
<name>A0A1B3ZFI6_9SPHN</name>
<accession>A0A1B3ZFI6</accession>
<sequence length="335" mass="35615">MRRTVLIAACLASASLGPVPASGAGTKTAATVEKRVLQTQVILDHLGFSPGVLDGKAGMSLTSAVKGFQEANGLDVTGALDKPTQAALSKYQNIPATQTVTLTPELLAGPYTNPLPKNPAKQAALPELGYRNAMEKFGEMFHTTPAVLIALNSGDTKLSPGVKITVPNAIATARDYDAKLPEKWRQTLSGLNVDSKQPQGAKIVVDKSDSVLRVLDADGKLIAQFQATMGSKHDPLPIGTWKILGPAYNPPFHYNPKLFWDAKKGQKKATLPPGPNGPVGVVWLDLSKPHYGIHGTPEPSTIGRAESHGCIRLTNWDVARLSLMIKPGTPAVFQE</sequence>
<keyword evidence="3" id="KW-0808">Transferase</keyword>
<evidence type="ECO:0000313" key="11">
    <source>
        <dbReference type="Proteomes" id="UP000094256"/>
    </source>
</evidence>
<feature type="active site" description="Nucleophile" evidence="7">
    <location>
        <position position="310"/>
    </location>
</feature>
<dbReference type="InterPro" id="IPR002477">
    <property type="entry name" value="Peptidoglycan-bd-like"/>
</dbReference>
<dbReference type="InterPro" id="IPR036365">
    <property type="entry name" value="PGBD-like_sf"/>
</dbReference>
<feature type="signal peptide" evidence="8">
    <location>
        <begin position="1"/>
        <end position="23"/>
    </location>
</feature>
<dbReference type="AlphaFoldDB" id="A0A1B3ZFI6"/>
<evidence type="ECO:0000256" key="8">
    <source>
        <dbReference type="SAM" id="SignalP"/>
    </source>
</evidence>
<feature type="active site" description="Proton donor/acceptor" evidence="7">
    <location>
        <position position="294"/>
    </location>
</feature>
<dbReference type="PANTHER" id="PTHR30582">
    <property type="entry name" value="L,D-TRANSPEPTIDASE"/>
    <property type="match status" value="1"/>
</dbReference>
<comment type="pathway">
    <text evidence="1 7">Cell wall biogenesis; peptidoglycan biosynthesis.</text>
</comment>
<evidence type="ECO:0000256" key="2">
    <source>
        <dbReference type="ARBA" id="ARBA00005992"/>
    </source>
</evidence>
<dbReference type="Pfam" id="PF03734">
    <property type="entry name" value="YkuD"/>
    <property type="match status" value="1"/>
</dbReference>
<dbReference type="SUPFAM" id="SSF141523">
    <property type="entry name" value="L,D-transpeptidase catalytic domain-like"/>
    <property type="match status" value="1"/>
</dbReference>
<feature type="chain" id="PRO_5008556517" description="L,D-TPase catalytic domain-containing protein" evidence="8">
    <location>
        <begin position="24"/>
        <end position="335"/>
    </location>
</feature>
<keyword evidence="11" id="KW-1185">Reference proteome</keyword>
<dbReference type="OrthoDB" id="9787225at2"/>
<dbReference type="Proteomes" id="UP000094256">
    <property type="component" value="Chromosome"/>
</dbReference>
<organism evidence="10 11">
    <name type="scientific">Sphingomonas panacis</name>
    <dbReference type="NCBI Taxonomy" id="1560345"/>
    <lineage>
        <taxon>Bacteria</taxon>
        <taxon>Pseudomonadati</taxon>
        <taxon>Pseudomonadota</taxon>
        <taxon>Alphaproteobacteria</taxon>
        <taxon>Sphingomonadales</taxon>
        <taxon>Sphingomonadaceae</taxon>
        <taxon>Sphingomonas</taxon>
    </lineage>
</organism>
<evidence type="ECO:0000259" key="9">
    <source>
        <dbReference type="PROSITE" id="PS52029"/>
    </source>
</evidence>
<evidence type="ECO:0000256" key="1">
    <source>
        <dbReference type="ARBA" id="ARBA00004752"/>
    </source>
</evidence>
<dbReference type="GO" id="GO:0005576">
    <property type="term" value="C:extracellular region"/>
    <property type="evidence" value="ECO:0007669"/>
    <property type="project" value="TreeGrafter"/>
</dbReference>
<dbReference type="GO" id="GO:0016740">
    <property type="term" value="F:transferase activity"/>
    <property type="evidence" value="ECO:0007669"/>
    <property type="project" value="UniProtKB-KW"/>
</dbReference>
<dbReference type="RefSeq" id="WP_069206705.1">
    <property type="nucleotide sequence ID" value="NZ_CP014168.1"/>
</dbReference>
<dbReference type="GO" id="GO:0071972">
    <property type="term" value="F:peptidoglycan L,D-transpeptidase activity"/>
    <property type="evidence" value="ECO:0007669"/>
    <property type="project" value="TreeGrafter"/>
</dbReference>
<dbReference type="InterPro" id="IPR005490">
    <property type="entry name" value="LD_TPept_cat_dom"/>
</dbReference>
<feature type="domain" description="L,D-TPase catalytic" evidence="9">
    <location>
        <begin position="201"/>
        <end position="334"/>
    </location>
</feature>
<dbReference type="Gene3D" id="1.10.101.10">
    <property type="entry name" value="PGBD-like superfamily/PGBD"/>
    <property type="match status" value="1"/>
</dbReference>
<keyword evidence="4 7" id="KW-0133">Cell shape</keyword>
<dbReference type="CDD" id="cd16913">
    <property type="entry name" value="YkuD_like"/>
    <property type="match status" value="1"/>
</dbReference>
<evidence type="ECO:0000256" key="5">
    <source>
        <dbReference type="ARBA" id="ARBA00022984"/>
    </source>
</evidence>
<dbReference type="GO" id="GO:0018104">
    <property type="term" value="P:peptidoglycan-protein cross-linking"/>
    <property type="evidence" value="ECO:0007669"/>
    <property type="project" value="TreeGrafter"/>
</dbReference>
<dbReference type="EMBL" id="CP014168">
    <property type="protein sequence ID" value="AOH86192.1"/>
    <property type="molecule type" value="Genomic_DNA"/>
</dbReference>
<dbReference type="InterPro" id="IPR036366">
    <property type="entry name" value="PGBDSf"/>
</dbReference>
<evidence type="ECO:0000256" key="3">
    <source>
        <dbReference type="ARBA" id="ARBA00022679"/>
    </source>
</evidence>
<dbReference type="PROSITE" id="PS52029">
    <property type="entry name" value="LD_TPASE"/>
    <property type="match status" value="1"/>
</dbReference>
<dbReference type="InterPro" id="IPR050979">
    <property type="entry name" value="LD-transpeptidase"/>
</dbReference>
<evidence type="ECO:0000256" key="7">
    <source>
        <dbReference type="PROSITE-ProRule" id="PRU01373"/>
    </source>
</evidence>
<dbReference type="STRING" id="1560345.AWL63_21750"/>
<evidence type="ECO:0000313" key="10">
    <source>
        <dbReference type="EMBL" id="AOH86192.1"/>
    </source>
</evidence>
<dbReference type="InterPro" id="IPR038063">
    <property type="entry name" value="Transpep_catalytic_dom"/>
</dbReference>
<reference evidence="10 11" key="1">
    <citation type="submission" date="2016-01" db="EMBL/GenBank/DDBJ databases">
        <title>Complete genome and mega plasmid sequence of Sphingomonas panacis DCY99 elicits systemic resistance in rice to Xanthomonas oryzae.</title>
        <authorList>
            <person name="Kim Y.J."/>
            <person name="Yang D.C."/>
            <person name="Sing P."/>
        </authorList>
    </citation>
    <scope>NUCLEOTIDE SEQUENCE [LARGE SCALE GENOMIC DNA]</scope>
    <source>
        <strain evidence="10 11">DCY99</strain>
    </source>
</reference>
<dbReference type="PANTHER" id="PTHR30582:SF30">
    <property type="entry name" value="BLR4375 PROTEIN"/>
    <property type="match status" value="1"/>
</dbReference>
<evidence type="ECO:0000256" key="4">
    <source>
        <dbReference type="ARBA" id="ARBA00022960"/>
    </source>
</evidence>
<comment type="similarity">
    <text evidence="2">Belongs to the YkuD family.</text>
</comment>
<dbReference type="UniPathway" id="UPA00219"/>
<evidence type="ECO:0000256" key="6">
    <source>
        <dbReference type="ARBA" id="ARBA00023316"/>
    </source>
</evidence>
<gene>
    <name evidence="10" type="ORF">AWL63_21750</name>
</gene>
<proteinExistence type="inferred from homology"/>
<keyword evidence="6 7" id="KW-0961">Cell wall biogenesis/degradation</keyword>
<dbReference type="KEGG" id="span:AWL63_21750"/>
<dbReference type="GO" id="GO:0071555">
    <property type="term" value="P:cell wall organization"/>
    <property type="evidence" value="ECO:0007669"/>
    <property type="project" value="UniProtKB-UniRule"/>
</dbReference>
<dbReference type="Gene3D" id="2.40.440.10">
    <property type="entry name" value="L,D-transpeptidase catalytic domain-like"/>
    <property type="match status" value="1"/>
</dbReference>
<dbReference type="GO" id="GO:0008360">
    <property type="term" value="P:regulation of cell shape"/>
    <property type="evidence" value="ECO:0007669"/>
    <property type="project" value="UniProtKB-UniRule"/>
</dbReference>
<keyword evidence="8" id="KW-0732">Signal</keyword>
<dbReference type="SUPFAM" id="SSF47090">
    <property type="entry name" value="PGBD-like"/>
    <property type="match status" value="1"/>
</dbReference>
<keyword evidence="5 7" id="KW-0573">Peptidoglycan synthesis</keyword>